<dbReference type="InParanoid" id="A0A316VLL6"/>
<dbReference type="GO" id="GO:0005634">
    <property type="term" value="C:nucleus"/>
    <property type="evidence" value="ECO:0007669"/>
    <property type="project" value="UniProtKB-SubCell"/>
</dbReference>
<keyword evidence="4" id="KW-0804">Transcription</keyword>
<keyword evidence="3" id="KW-0238">DNA-binding</keyword>
<dbReference type="STRING" id="1280837.A0A316VLL6"/>
<dbReference type="AlphaFoldDB" id="A0A316VLL6"/>
<evidence type="ECO:0000313" key="8">
    <source>
        <dbReference type="Proteomes" id="UP000245771"/>
    </source>
</evidence>
<keyword evidence="2" id="KW-0805">Transcription regulation</keyword>
<dbReference type="CDD" id="cd12148">
    <property type="entry name" value="fungal_TF_MHR"/>
    <property type="match status" value="1"/>
</dbReference>
<dbReference type="PANTHER" id="PTHR31845:SF19">
    <property type="entry name" value="TRANSCRIPTION FACTOR DOMAIN-CONTAINING PROTEIN"/>
    <property type="match status" value="1"/>
</dbReference>
<keyword evidence="5" id="KW-0539">Nucleus</keyword>
<feature type="compositionally biased region" description="Polar residues" evidence="6">
    <location>
        <begin position="64"/>
        <end position="79"/>
    </location>
</feature>
<accession>A0A316VLL6</accession>
<dbReference type="GO" id="GO:0000981">
    <property type="term" value="F:DNA-binding transcription factor activity, RNA polymerase II-specific"/>
    <property type="evidence" value="ECO:0007669"/>
    <property type="project" value="TreeGrafter"/>
</dbReference>
<name>A0A316VLL6_9BASI</name>
<gene>
    <name evidence="7" type="ORF">FA14DRAFT_152397</name>
</gene>
<keyword evidence="8" id="KW-1185">Reference proteome</keyword>
<dbReference type="OrthoDB" id="2528779at2759"/>
<protein>
    <recommendedName>
        <fullName evidence="9">Transcription factor domain-containing protein</fullName>
    </recommendedName>
</protein>
<evidence type="ECO:0000256" key="1">
    <source>
        <dbReference type="ARBA" id="ARBA00004123"/>
    </source>
</evidence>
<evidence type="ECO:0000256" key="5">
    <source>
        <dbReference type="ARBA" id="ARBA00023242"/>
    </source>
</evidence>
<sequence length="647" mass="72536">MYSLYSSIIRMCLGGKSKAWTSIKECEYLIRLISSLQSDNNVSNNTNDSAVDKNGKNGAENPRKSNVSLEGIERSTSVSPAGASVGNVPDIALRTSPLPSSQMINMSAPQQYISHRGPMNGESPADPSSHSTSQRSYTFQESLREGVSPQSALPSLSMMDLAQAKEKALQDLNAAPRFNLPEPRQLNVDIFPEADPIDMHVLSELDARQLFDHYHQKMNGFIILLDPFLHTVDYVRRTSPTLFSTILAVSAKFIRPKLYDSLLMHAKQLVGRGIIDGKVSIGLVQSLLIQVYWKKPDDASAWLRVGEAIRMGYQLHLHRHRTEPLPNDEYEARLILDRERTWIDLCAFDQTFFLQSAEEEDGFHQTCMVPFFKINVKDWLKETKQYGVEDDLEQGANFEWIKMQRLSRDIPRAKPGNARALGQHIQGTLEAAHQQYLDPSSPDAFEIETRPWIRVKYWLAAASLALSRGLLMAIGIEGNLLADWVVASTVFVDALEVVAKHGYIQYWQDTLGITLYSMGEFSVKIFNDVHPATQKAIVGWLERIYQACELCADGQTDSTAAFISRFFQLCLRAVCSPAPNVPETTSVNTQSADLLQNAPLNQSLPWLHGSQTPSNLFHDASYWEGIFPGVATDWGWLLQSLENQITN</sequence>
<feature type="compositionally biased region" description="Polar residues" evidence="6">
    <location>
        <begin position="126"/>
        <end position="141"/>
    </location>
</feature>
<reference evidence="7 8" key="1">
    <citation type="journal article" date="2018" name="Mol. Biol. Evol.">
        <title>Broad Genomic Sampling Reveals a Smut Pathogenic Ancestry of the Fungal Clade Ustilaginomycotina.</title>
        <authorList>
            <person name="Kijpornyongpan T."/>
            <person name="Mondo S.J."/>
            <person name="Barry K."/>
            <person name="Sandor L."/>
            <person name="Lee J."/>
            <person name="Lipzen A."/>
            <person name="Pangilinan J."/>
            <person name="LaButti K."/>
            <person name="Hainaut M."/>
            <person name="Henrissat B."/>
            <person name="Grigoriev I.V."/>
            <person name="Spatafora J.W."/>
            <person name="Aime M.C."/>
        </authorList>
    </citation>
    <scope>NUCLEOTIDE SEQUENCE [LARGE SCALE GENOMIC DNA]</scope>
    <source>
        <strain evidence="7 8">MCA 3882</strain>
    </source>
</reference>
<evidence type="ECO:0000256" key="4">
    <source>
        <dbReference type="ARBA" id="ARBA00023163"/>
    </source>
</evidence>
<evidence type="ECO:0000313" key="7">
    <source>
        <dbReference type="EMBL" id="PWN36981.1"/>
    </source>
</evidence>
<dbReference type="GO" id="GO:0000976">
    <property type="term" value="F:transcription cis-regulatory region binding"/>
    <property type="evidence" value="ECO:0007669"/>
    <property type="project" value="TreeGrafter"/>
</dbReference>
<proteinExistence type="predicted"/>
<dbReference type="RefSeq" id="XP_025357283.1">
    <property type="nucleotide sequence ID" value="XM_025497531.1"/>
</dbReference>
<feature type="region of interest" description="Disordered" evidence="6">
    <location>
        <begin position="39"/>
        <end position="149"/>
    </location>
</feature>
<dbReference type="PANTHER" id="PTHR31845">
    <property type="entry name" value="FINGER DOMAIN PROTEIN, PUTATIVE-RELATED"/>
    <property type="match status" value="1"/>
</dbReference>
<feature type="compositionally biased region" description="Low complexity" evidence="6">
    <location>
        <begin position="39"/>
        <end position="49"/>
    </location>
</feature>
<comment type="subcellular location">
    <subcellularLocation>
        <location evidence="1">Nucleus</location>
    </subcellularLocation>
</comment>
<evidence type="ECO:0000256" key="3">
    <source>
        <dbReference type="ARBA" id="ARBA00023125"/>
    </source>
</evidence>
<feature type="compositionally biased region" description="Polar residues" evidence="6">
    <location>
        <begin position="97"/>
        <end position="113"/>
    </location>
</feature>
<organism evidence="7 8">
    <name type="scientific">Meira miltonrushii</name>
    <dbReference type="NCBI Taxonomy" id="1280837"/>
    <lineage>
        <taxon>Eukaryota</taxon>
        <taxon>Fungi</taxon>
        <taxon>Dikarya</taxon>
        <taxon>Basidiomycota</taxon>
        <taxon>Ustilaginomycotina</taxon>
        <taxon>Exobasidiomycetes</taxon>
        <taxon>Exobasidiales</taxon>
        <taxon>Brachybasidiaceae</taxon>
        <taxon>Meira</taxon>
    </lineage>
</organism>
<evidence type="ECO:0000256" key="2">
    <source>
        <dbReference type="ARBA" id="ARBA00023015"/>
    </source>
</evidence>
<evidence type="ECO:0000256" key="6">
    <source>
        <dbReference type="SAM" id="MobiDB-lite"/>
    </source>
</evidence>
<dbReference type="InterPro" id="IPR051089">
    <property type="entry name" value="prtT"/>
</dbReference>
<evidence type="ECO:0008006" key="9">
    <source>
        <dbReference type="Google" id="ProtNLM"/>
    </source>
</evidence>
<dbReference type="EMBL" id="KZ819602">
    <property type="protein sequence ID" value="PWN36981.1"/>
    <property type="molecule type" value="Genomic_DNA"/>
</dbReference>
<dbReference type="Proteomes" id="UP000245771">
    <property type="component" value="Unassembled WGS sequence"/>
</dbReference>
<dbReference type="GeneID" id="37019312"/>